<keyword evidence="4" id="KW-1185">Reference proteome</keyword>
<proteinExistence type="predicted"/>
<feature type="chain" id="PRO_5045440431" description="Phytase-like domain-containing protein" evidence="1">
    <location>
        <begin position="22"/>
        <end position="501"/>
    </location>
</feature>
<feature type="signal peptide" evidence="1">
    <location>
        <begin position="1"/>
        <end position="21"/>
    </location>
</feature>
<name>A0ABR3ACP5_9AGAR</name>
<dbReference type="PANTHER" id="PTHR37957:SF1">
    <property type="entry name" value="PHYTASE-LIKE DOMAIN-CONTAINING PROTEIN"/>
    <property type="match status" value="1"/>
</dbReference>
<evidence type="ECO:0000256" key="1">
    <source>
        <dbReference type="SAM" id="SignalP"/>
    </source>
</evidence>
<dbReference type="PANTHER" id="PTHR37957">
    <property type="entry name" value="BLR7070 PROTEIN"/>
    <property type="match status" value="1"/>
</dbReference>
<feature type="domain" description="Phytase-like" evidence="2">
    <location>
        <begin position="85"/>
        <end position="389"/>
    </location>
</feature>
<dbReference type="InterPro" id="IPR027372">
    <property type="entry name" value="Phytase-like_dom"/>
</dbReference>
<evidence type="ECO:0000313" key="4">
    <source>
        <dbReference type="Proteomes" id="UP001437256"/>
    </source>
</evidence>
<reference evidence="3 4" key="1">
    <citation type="submission" date="2024-05" db="EMBL/GenBank/DDBJ databases">
        <title>A draft genome resource for the thread blight pathogen Marasmius tenuissimus strain MS-2.</title>
        <authorList>
            <person name="Yulfo-Soto G.E."/>
            <person name="Baruah I.K."/>
            <person name="Amoako-Attah I."/>
            <person name="Bukari Y."/>
            <person name="Meinhardt L.W."/>
            <person name="Bailey B.A."/>
            <person name="Cohen S.P."/>
        </authorList>
    </citation>
    <scope>NUCLEOTIDE SEQUENCE [LARGE SCALE GENOMIC DNA]</scope>
    <source>
        <strain evidence="3 4">MS-2</strain>
    </source>
</reference>
<dbReference type="Pfam" id="PF13449">
    <property type="entry name" value="Phytase-like"/>
    <property type="match status" value="1"/>
</dbReference>
<comment type="caution">
    <text evidence="3">The sequence shown here is derived from an EMBL/GenBank/DDBJ whole genome shotgun (WGS) entry which is preliminary data.</text>
</comment>
<evidence type="ECO:0000259" key="2">
    <source>
        <dbReference type="Pfam" id="PF13449"/>
    </source>
</evidence>
<evidence type="ECO:0000313" key="3">
    <source>
        <dbReference type="EMBL" id="KAL0071104.1"/>
    </source>
</evidence>
<dbReference type="Proteomes" id="UP001437256">
    <property type="component" value="Unassembled WGS sequence"/>
</dbReference>
<organism evidence="3 4">
    <name type="scientific">Marasmius tenuissimus</name>
    <dbReference type="NCBI Taxonomy" id="585030"/>
    <lineage>
        <taxon>Eukaryota</taxon>
        <taxon>Fungi</taxon>
        <taxon>Dikarya</taxon>
        <taxon>Basidiomycota</taxon>
        <taxon>Agaricomycotina</taxon>
        <taxon>Agaricomycetes</taxon>
        <taxon>Agaricomycetidae</taxon>
        <taxon>Agaricales</taxon>
        <taxon>Marasmiineae</taxon>
        <taxon>Marasmiaceae</taxon>
        <taxon>Marasmius</taxon>
    </lineage>
</organism>
<gene>
    <name evidence="3" type="ORF">AAF712_001662</name>
</gene>
<sequence>MKSSSATRLLVIAACFATSLASPLRARDDSVKLDGVKYVNKGLVGFGRIPSDFRESTGDTLGGIGSAIAFKRGTWTKKTDGTYAGTLVVRPDRGFNVETTVDYQARQHDIDFVLTPYTKSKKLSFDDAQKTLELTYKSTTLMFERNGVKTSGLDGLAVRPAQNGFPGVADADPEMPIPSQNYSHLSLDVEGLVAAADGSYWISDEYGPYIYHFTADGNLISTIQPPAAILPKDKNGNLNFTSEENPATGRTPNQGFEGLTMDFDKNILYAMLQSATIQDGGDDDSTSRHTRLVAYDVSDSSVRPALVGEWVVPLPISNDKGKTRASSEIHFVSENIFLSLSRDGKGHGNDDSKSKYKQADLFSIAAATDIHGTEFDDPSNPVAPGGVLDSSIVPATYVSFVDYIDDKQLARFGLHNGGDFDEKLIDGKWESLAIAPVEDPESPDDYFLFTAADNDFISTHGVSLGVPFDAGDDVDTQVFVFLVTLPSVPQGSIQRALGVAQ</sequence>
<keyword evidence="1" id="KW-0732">Signal</keyword>
<dbReference type="EMBL" id="JBBXMP010000004">
    <property type="protein sequence ID" value="KAL0071104.1"/>
    <property type="molecule type" value="Genomic_DNA"/>
</dbReference>
<protein>
    <recommendedName>
        <fullName evidence="2">Phytase-like domain-containing protein</fullName>
    </recommendedName>
</protein>
<accession>A0ABR3ACP5</accession>